<protein>
    <submittedName>
        <fullName evidence="1">Uncharacterized protein</fullName>
    </submittedName>
</protein>
<evidence type="ECO:0000313" key="1">
    <source>
        <dbReference type="EMBL" id="JAI07547.1"/>
    </source>
</evidence>
<sequence length="18" mass="2039">MSANVNYVCSFSLLSKLY</sequence>
<reference evidence="1" key="2">
    <citation type="journal article" date="2015" name="Fish Shellfish Immunol.">
        <title>Early steps in the European eel (Anguilla anguilla)-Vibrio vulnificus interaction in the gills: Role of the RtxA13 toxin.</title>
        <authorList>
            <person name="Callol A."/>
            <person name="Pajuelo D."/>
            <person name="Ebbesson L."/>
            <person name="Teles M."/>
            <person name="MacKenzie S."/>
            <person name="Amaro C."/>
        </authorList>
    </citation>
    <scope>NUCLEOTIDE SEQUENCE</scope>
</reference>
<reference evidence="1" key="1">
    <citation type="submission" date="2014-11" db="EMBL/GenBank/DDBJ databases">
        <authorList>
            <person name="Amaro Gonzalez C."/>
        </authorList>
    </citation>
    <scope>NUCLEOTIDE SEQUENCE</scope>
</reference>
<dbReference type="EMBL" id="GBXM01001036">
    <property type="protein sequence ID" value="JAI07542.1"/>
    <property type="molecule type" value="Transcribed_RNA"/>
</dbReference>
<accession>A0A0E9XYP0</accession>
<name>A0A0E9XYP0_ANGAN</name>
<proteinExistence type="predicted"/>
<dbReference type="AlphaFoldDB" id="A0A0E9XYP0"/>
<dbReference type="EMBL" id="GBXM01001031">
    <property type="protein sequence ID" value="JAI07547.1"/>
    <property type="molecule type" value="Transcribed_RNA"/>
</dbReference>
<organism evidence="1">
    <name type="scientific">Anguilla anguilla</name>
    <name type="common">European freshwater eel</name>
    <name type="synonym">Muraena anguilla</name>
    <dbReference type="NCBI Taxonomy" id="7936"/>
    <lineage>
        <taxon>Eukaryota</taxon>
        <taxon>Metazoa</taxon>
        <taxon>Chordata</taxon>
        <taxon>Craniata</taxon>
        <taxon>Vertebrata</taxon>
        <taxon>Euteleostomi</taxon>
        <taxon>Actinopterygii</taxon>
        <taxon>Neopterygii</taxon>
        <taxon>Teleostei</taxon>
        <taxon>Anguilliformes</taxon>
        <taxon>Anguillidae</taxon>
        <taxon>Anguilla</taxon>
    </lineage>
</organism>